<feature type="domain" description="Glucose/Sorbosone dehydrogenase" evidence="1">
    <location>
        <begin position="32"/>
        <end position="314"/>
    </location>
</feature>
<accession>A0A516SME0</accession>
<evidence type="ECO:0000313" key="2">
    <source>
        <dbReference type="EMBL" id="QDQ29309.1"/>
    </source>
</evidence>
<dbReference type="InterPro" id="IPR011041">
    <property type="entry name" value="Quinoprot_gluc/sorb_DH_b-prop"/>
</dbReference>
<keyword evidence="3" id="KW-1185">Reference proteome</keyword>
<name>A0A516SME0_9NEIS</name>
<dbReference type="EMBL" id="CP041730">
    <property type="protein sequence ID" value="QDQ29309.1"/>
    <property type="molecule type" value="Genomic_DNA"/>
</dbReference>
<dbReference type="PANTHER" id="PTHR19328:SF75">
    <property type="entry name" value="ALDOSE SUGAR DEHYDROGENASE YLII"/>
    <property type="match status" value="1"/>
</dbReference>
<proteinExistence type="predicted"/>
<protein>
    <submittedName>
        <fullName evidence="2">PQQ-dependent sugar dehydrogenase</fullName>
    </submittedName>
</protein>
<dbReference type="SUPFAM" id="SSF50952">
    <property type="entry name" value="Soluble quinoprotein glucose dehydrogenase"/>
    <property type="match status" value="1"/>
</dbReference>
<dbReference type="AlphaFoldDB" id="A0A516SME0"/>
<sequence>MSEQAGASASVVYAAQSNLNLNWRRIAAGLDKPLFLTAPPGDDRLFVVEQTGRILILKNGTPLATPFLDLGNRISSGGERGLLSMAFDPRYANNGHFYVYYTDPQGDIAIHRFTVAAGNPDLANPASDLPILTIPHPVYTNHNGGLLAFGPDGMLYIGSGDGGGAGDPNNQAQNLNSLLGKLLRLDVGAASVAAPYAIPRDNPYLNQPGRRAEIWAHGLRNPWRYAFDDKRLYIADVGQARREEVNVANSNAGGLNYGWNRTEGNLCYGGDPCDKSNLTLPVHEYDHDNGCSITGGYVYRGQAIPELRGRYFYSDYCGGWLKSLVYRTTVGERVDWPVNAVGPIVSFGEDGQRELYALSSDGGSVYRLERR</sequence>
<gene>
    <name evidence="2" type="ORF">FNU76_12935</name>
</gene>
<reference evidence="3" key="1">
    <citation type="submission" date="2019-07" db="EMBL/GenBank/DDBJ databases">
        <title>Chitinimonas sp. nov., isolated from Ny-Alesund, arctica soil.</title>
        <authorList>
            <person name="Xu Q."/>
            <person name="Peng F."/>
        </authorList>
    </citation>
    <scope>NUCLEOTIDE SEQUENCE [LARGE SCALE GENOMIC DNA]</scope>
    <source>
        <strain evidence="3">R3-44</strain>
    </source>
</reference>
<evidence type="ECO:0000313" key="3">
    <source>
        <dbReference type="Proteomes" id="UP000317550"/>
    </source>
</evidence>
<dbReference type="OrthoDB" id="9770043at2"/>
<dbReference type="InterPro" id="IPR012938">
    <property type="entry name" value="Glc/Sorbosone_DH"/>
</dbReference>
<dbReference type="Pfam" id="PF07995">
    <property type="entry name" value="GSDH"/>
    <property type="match status" value="1"/>
</dbReference>
<dbReference type="Proteomes" id="UP000317550">
    <property type="component" value="Chromosome"/>
</dbReference>
<dbReference type="KEGG" id="cari:FNU76_12935"/>
<dbReference type="Gene3D" id="2.120.10.30">
    <property type="entry name" value="TolB, C-terminal domain"/>
    <property type="match status" value="1"/>
</dbReference>
<organism evidence="2 3">
    <name type="scientific">Chitinimonas arctica</name>
    <dbReference type="NCBI Taxonomy" id="2594795"/>
    <lineage>
        <taxon>Bacteria</taxon>
        <taxon>Pseudomonadati</taxon>
        <taxon>Pseudomonadota</taxon>
        <taxon>Betaproteobacteria</taxon>
        <taxon>Neisseriales</taxon>
        <taxon>Chitinibacteraceae</taxon>
        <taxon>Chitinimonas</taxon>
    </lineage>
</organism>
<dbReference type="InterPro" id="IPR011042">
    <property type="entry name" value="6-blade_b-propeller_TolB-like"/>
</dbReference>
<dbReference type="PANTHER" id="PTHR19328">
    <property type="entry name" value="HEDGEHOG-INTERACTING PROTEIN"/>
    <property type="match status" value="1"/>
</dbReference>
<evidence type="ECO:0000259" key="1">
    <source>
        <dbReference type="Pfam" id="PF07995"/>
    </source>
</evidence>